<organism evidence="16 17">
    <name type="scientific">Cinnamomum micranthum f. kanehirae</name>
    <dbReference type="NCBI Taxonomy" id="337451"/>
    <lineage>
        <taxon>Eukaryota</taxon>
        <taxon>Viridiplantae</taxon>
        <taxon>Streptophyta</taxon>
        <taxon>Embryophyta</taxon>
        <taxon>Tracheophyta</taxon>
        <taxon>Spermatophyta</taxon>
        <taxon>Magnoliopsida</taxon>
        <taxon>Magnoliidae</taxon>
        <taxon>Laurales</taxon>
        <taxon>Lauraceae</taxon>
        <taxon>Cinnamomum</taxon>
    </lineage>
</organism>
<reference evidence="16 17" key="1">
    <citation type="journal article" date="2019" name="Nat. Plants">
        <title>Stout camphor tree genome fills gaps in understanding of flowering plant genome evolution.</title>
        <authorList>
            <person name="Chaw S.M."/>
            <person name="Liu Y.C."/>
            <person name="Wu Y.W."/>
            <person name="Wang H.Y."/>
            <person name="Lin C.I."/>
            <person name="Wu C.S."/>
            <person name="Ke H.M."/>
            <person name="Chang L.Y."/>
            <person name="Hsu C.Y."/>
            <person name="Yang H.T."/>
            <person name="Sudianto E."/>
            <person name="Hsu M.H."/>
            <person name="Wu K.P."/>
            <person name="Wang L.N."/>
            <person name="Leebens-Mack J.H."/>
            <person name="Tsai I.J."/>
        </authorList>
    </citation>
    <scope>NUCLEOTIDE SEQUENCE [LARGE SCALE GENOMIC DNA]</scope>
    <source>
        <strain evidence="17">cv. Chaw 1501</strain>
        <tissue evidence="16">Young leaves</tissue>
    </source>
</reference>
<dbReference type="AlphaFoldDB" id="A0A443PL94"/>
<evidence type="ECO:0000256" key="8">
    <source>
        <dbReference type="ARBA" id="ARBA00022842"/>
    </source>
</evidence>
<dbReference type="InterPro" id="IPR005479">
    <property type="entry name" value="CPAse_ATP-bd"/>
</dbReference>
<evidence type="ECO:0000256" key="11">
    <source>
        <dbReference type="ARBA" id="ARBA00062964"/>
    </source>
</evidence>
<comment type="subunit">
    <text evidence="11">Acetyl-CoA carboxylase is a heterohexamer composed of biotin carboxyl carrier protein, biotin carboxylase and two subunits each of ACCase subunit alpha and ACCase plastid-coded subunit beta (accD).</text>
</comment>
<evidence type="ECO:0000259" key="15">
    <source>
        <dbReference type="PROSITE" id="PS50979"/>
    </source>
</evidence>
<dbReference type="Proteomes" id="UP000283530">
    <property type="component" value="Unassembled WGS sequence"/>
</dbReference>
<comment type="function">
    <text evidence="1 13">This protein is a component of the acetyl coenzyme A carboxylase complex; first, biotin carboxylase catalyzes the carboxylation of the carrier protein and then the transcarboxylase transfers the carboxyl group to form malonyl-CoA.</text>
</comment>
<dbReference type="PROSITE" id="PS50979">
    <property type="entry name" value="BC"/>
    <property type="match status" value="1"/>
</dbReference>
<dbReference type="GO" id="GO:0004075">
    <property type="term" value="F:biotin carboxylase activity"/>
    <property type="evidence" value="ECO:0007669"/>
    <property type="project" value="UniProtKB-EC"/>
</dbReference>
<evidence type="ECO:0000313" key="17">
    <source>
        <dbReference type="Proteomes" id="UP000283530"/>
    </source>
</evidence>
<keyword evidence="13" id="KW-0276">Fatty acid metabolism</keyword>
<evidence type="ECO:0000256" key="12">
    <source>
        <dbReference type="PROSITE-ProRule" id="PRU00409"/>
    </source>
</evidence>
<dbReference type="FunFam" id="3.30.1490.20:FF:000018">
    <property type="entry name" value="Biotin carboxylase"/>
    <property type="match status" value="1"/>
</dbReference>
<keyword evidence="4 13" id="KW-0436">Ligase</keyword>
<comment type="caution">
    <text evidence="16">The sequence shown here is derived from an EMBL/GenBank/DDBJ whole genome shotgun (WGS) entry which is preliminary data.</text>
</comment>
<dbReference type="UniPathway" id="UPA00655">
    <property type="reaction ID" value="UER00711"/>
</dbReference>
<dbReference type="STRING" id="337451.A0A443PL94"/>
<evidence type="ECO:0000259" key="14">
    <source>
        <dbReference type="PROSITE" id="PS50975"/>
    </source>
</evidence>
<dbReference type="GO" id="GO:0005524">
    <property type="term" value="F:ATP binding"/>
    <property type="evidence" value="ECO:0007669"/>
    <property type="project" value="UniProtKB-UniRule"/>
</dbReference>
<dbReference type="FunFam" id="3.40.50.20:FF:000010">
    <property type="entry name" value="Propionyl-CoA carboxylase subunit alpha"/>
    <property type="match status" value="1"/>
</dbReference>
<dbReference type="InterPro" id="IPR005482">
    <property type="entry name" value="Biotin_COase_C"/>
</dbReference>
<dbReference type="PROSITE" id="PS00866">
    <property type="entry name" value="CPSASE_1"/>
    <property type="match status" value="1"/>
</dbReference>
<keyword evidence="8" id="KW-0460">Magnesium</keyword>
<dbReference type="SUPFAM" id="SSF52440">
    <property type="entry name" value="PreATP-grasp domain"/>
    <property type="match status" value="1"/>
</dbReference>
<dbReference type="EMBL" id="QPKB01000008">
    <property type="protein sequence ID" value="RWR91547.1"/>
    <property type="molecule type" value="Genomic_DNA"/>
</dbReference>
<sequence>MDAVIASTSICKPPGLLVGQARGIKSSQCSFMIGNGVDFLRHRAAYLSKKLGGALNATCRDEKILVANRGEIAVRVIRTAHEMGIPCVAVHSTIDQDALHVRLADEAVCIGEAPSSQSYLFIPNVLSAAVSRECTMLHPGYGFLAENATFVDMCKEHGINFIGPNPGSIRVMGDKATARETMKKAGVPTVPGSEGLLQSTEEAIKLAHEIGFPVMIKATAGGGGRGMRLANEPDEFVKLLQQAKSEAAAAFGNDGVYLEKYIKNPRHIEFQVLADKYGNVVHFGERDCSIQRRNQKLLEEAPSPALTPELRKAMGDAAVAAAASIGYIGVGTVEFLLDERGSFYFMEMNTRIQVEHPVTEMISSTDLIEEQIRVALGERLEYKQEDIVLRGHSIECRINAEDAFKGFRPGPVVRIMVLEHGHWSMVLPIMKRFLSLTITETLVSLQFVKFQGRITAYVPSGGPFVRMDSHIYPDYVVPPSYDSLLGKLIVWAPTREKAIERMKRALNDTVITGIPTTIEYHKLILDIEDQEKLGSSDDQWLADSLASRYGQTIKDFRNGKIDTAFIPKHEKELAEPQKMVLSTSAKELAGTSV</sequence>
<dbReference type="PANTHER" id="PTHR48095:SF2">
    <property type="entry name" value="BIOTIN CARBOXYLASE, CHLOROPLASTIC"/>
    <property type="match status" value="1"/>
</dbReference>
<dbReference type="GO" id="GO:0046872">
    <property type="term" value="F:metal ion binding"/>
    <property type="evidence" value="ECO:0007669"/>
    <property type="project" value="UniProtKB-KW"/>
</dbReference>
<comment type="catalytic activity">
    <reaction evidence="10 13">
        <text>N(6)-biotinyl-L-lysyl-[protein] + hydrogencarbonate + ATP = N(6)-carboxybiotinyl-L-lysyl-[protein] + ADP + phosphate + H(+)</text>
        <dbReference type="Rhea" id="RHEA:13501"/>
        <dbReference type="Rhea" id="RHEA-COMP:10505"/>
        <dbReference type="Rhea" id="RHEA-COMP:10506"/>
        <dbReference type="ChEBI" id="CHEBI:15378"/>
        <dbReference type="ChEBI" id="CHEBI:17544"/>
        <dbReference type="ChEBI" id="CHEBI:30616"/>
        <dbReference type="ChEBI" id="CHEBI:43474"/>
        <dbReference type="ChEBI" id="CHEBI:83144"/>
        <dbReference type="ChEBI" id="CHEBI:83145"/>
        <dbReference type="ChEBI" id="CHEBI:456216"/>
        <dbReference type="EC" id="6.3.4.14"/>
    </reaction>
</comment>
<dbReference type="EC" id="6.3.4.14" evidence="3 13"/>
<dbReference type="InterPro" id="IPR005481">
    <property type="entry name" value="BC-like_N"/>
</dbReference>
<dbReference type="InterPro" id="IPR011761">
    <property type="entry name" value="ATP-grasp"/>
</dbReference>
<dbReference type="Pfam" id="PF02786">
    <property type="entry name" value="CPSase_L_D2"/>
    <property type="match status" value="1"/>
</dbReference>
<feature type="domain" description="ATP-grasp" evidence="14">
    <location>
        <begin position="179"/>
        <end position="376"/>
    </location>
</feature>
<keyword evidence="6 12" id="KW-0547">Nucleotide-binding</keyword>
<evidence type="ECO:0000256" key="6">
    <source>
        <dbReference type="ARBA" id="ARBA00022741"/>
    </source>
</evidence>
<comment type="subunit">
    <text evidence="13">Acetyl-CoA carboxylase is a heterohexamer of biotin carboxyl carrier protein, biotin carboxylase and the two subunits of carboxyl transferase in a 2:2 complex.</text>
</comment>
<dbReference type="GO" id="GO:2001295">
    <property type="term" value="P:malonyl-CoA biosynthetic process"/>
    <property type="evidence" value="ECO:0007669"/>
    <property type="project" value="UniProtKB-UniPathway"/>
</dbReference>
<evidence type="ECO:0000256" key="7">
    <source>
        <dbReference type="ARBA" id="ARBA00022840"/>
    </source>
</evidence>
<evidence type="ECO:0000256" key="2">
    <source>
        <dbReference type="ARBA" id="ARBA00004956"/>
    </source>
</evidence>
<evidence type="ECO:0000256" key="10">
    <source>
        <dbReference type="ARBA" id="ARBA00048600"/>
    </source>
</evidence>
<dbReference type="SMART" id="SM00878">
    <property type="entry name" value="Biotin_carb_C"/>
    <property type="match status" value="1"/>
</dbReference>
<keyword evidence="17" id="KW-1185">Reference proteome</keyword>
<accession>A0A443PL94</accession>
<dbReference type="Pfam" id="PF00289">
    <property type="entry name" value="Biotin_carb_N"/>
    <property type="match status" value="1"/>
</dbReference>
<dbReference type="InterPro" id="IPR051602">
    <property type="entry name" value="ACC_Biotin_Carboxylase"/>
</dbReference>
<dbReference type="PROSITE" id="PS00867">
    <property type="entry name" value="CPSASE_2"/>
    <property type="match status" value="1"/>
</dbReference>
<keyword evidence="13" id="KW-0444">Lipid biosynthesis</keyword>
<feature type="domain" description="Biotin carboxylation" evidence="15">
    <location>
        <begin position="60"/>
        <end position="546"/>
    </location>
</feature>
<dbReference type="InterPro" id="IPR016185">
    <property type="entry name" value="PreATP-grasp_dom_sf"/>
</dbReference>
<dbReference type="NCBIfam" id="TIGR00514">
    <property type="entry name" value="accC"/>
    <property type="match status" value="1"/>
</dbReference>
<comment type="pathway">
    <text evidence="2 13">Lipid metabolism; malonyl-CoA biosynthesis; malonyl-CoA from acetyl-CoA: step 1/1.</text>
</comment>
<dbReference type="OrthoDB" id="196847at2759"/>
<proteinExistence type="predicted"/>
<dbReference type="Gene3D" id="3.30.470.20">
    <property type="entry name" value="ATP-grasp fold, B domain"/>
    <property type="match status" value="2"/>
</dbReference>
<dbReference type="InterPro" id="IPR011764">
    <property type="entry name" value="Biotin_carboxylation_dom"/>
</dbReference>
<dbReference type="PANTHER" id="PTHR48095">
    <property type="entry name" value="PYRUVATE CARBOXYLASE SUBUNIT A"/>
    <property type="match status" value="1"/>
</dbReference>
<keyword evidence="5" id="KW-0479">Metal-binding</keyword>
<dbReference type="InterPro" id="IPR011054">
    <property type="entry name" value="Rudment_hybrid_motif"/>
</dbReference>
<protein>
    <recommendedName>
        <fullName evidence="3 13">Biotin carboxylase</fullName>
        <ecNumber evidence="3 13">6.3.4.14</ecNumber>
    </recommendedName>
    <alternativeName>
        <fullName evidence="13">Acetyl-coenzyme A carboxylase biotin carboxylase subunit A</fullName>
    </alternativeName>
</protein>
<evidence type="ECO:0000256" key="13">
    <source>
        <dbReference type="RuleBase" id="RU365063"/>
    </source>
</evidence>
<keyword evidence="13" id="KW-0443">Lipid metabolism</keyword>
<evidence type="ECO:0000313" key="16">
    <source>
        <dbReference type="EMBL" id="RWR91547.1"/>
    </source>
</evidence>
<evidence type="ECO:0000256" key="9">
    <source>
        <dbReference type="ARBA" id="ARBA00023267"/>
    </source>
</evidence>
<dbReference type="Pfam" id="PF02785">
    <property type="entry name" value="Biotin_carb_C"/>
    <property type="match status" value="1"/>
</dbReference>
<keyword evidence="13" id="KW-0275">Fatty acid biosynthesis</keyword>
<dbReference type="GO" id="GO:0006633">
    <property type="term" value="P:fatty acid biosynthetic process"/>
    <property type="evidence" value="ECO:0007669"/>
    <property type="project" value="UniProtKB-KW"/>
</dbReference>
<name>A0A443PL94_9MAGN</name>
<dbReference type="PROSITE" id="PS50975">
    <property type="entry name" value="ATP_GRASP"/>
    <property type="match status" value="1"/>
</dbReference>
<evidence type="ECO:0000256" key="5">
    <source>
        <dbReference type="ARBA" id="ARBA00022723"/>
    </source>
</evidence>
<gene>
    <name evidence="16" type="ORF">CKAN_02070800</name>
</gene>
<dbReference type="SUPFAM" id="SSF56059">
    <property type="entry name" value="Glutathione synthetase ATP-binding domain-like"/>
    <property type="match status" value="1"/>
</dbReference>
<dbReference type="SUPFAM" id="SSF51246">
    <property type="entry name" value="Rudiment single hybrid motif"/>
    <property type="match status" value="1"/>
</dbReference>
<evidence type="ECO:0000256" key="3">
    <source>
        <dbReference type="ARBA" id="ARBA00013263"/>
    </source>
</evidence>
<dbReference type="InterPro" id="IPR004549">
    <property type="entry name" value="Acetyl_CoA_COase_biotin_COase"/>
</dbReference>
<keyword evidence="9 13" id="KW-0092">Biotin</keyword>
<evidence type="ECO:0000256" key="4">
    <source>
        <dbReference type="ARBA" id="ARBA00022598"/>
    </source>
</evidence>
<evidence type="ECO:0000256" key="1">
    <source>
        <dbReference type="ARBA" id="ARBA00003761"/>
    </source>
</evidence>
<keyword evidence="7 12" id="KW-0067">ATP-binding</keyword>